<evidence type="ECO:0000256" key="12">
    <source>
        <dbReference type="ARBA" id="ARBA00023277"/>
    </source>
</evidence>
<feature type="disulfide bond" evidence="18">
    <location>
        <begin position="406"/>
        <end position="444"/>
    </location>
</feature>
<dbReference type="Pfam" id="PF08365">
    <property type="entry name" value="IGF2_C"/>
    <property type="match status" value="1"/>
</dbReference>
<dbReference type="PRINTS" id="PR00276">
    <property type="entry name" value="INSULINFAMLY"/>
</dbReference>
<keyword evidence="11" id="KW-0497">Mitogen</keyword>
<keyword evidence="4" id="KW-0313">Glucose metabolism</keyword>
<dbReference type="PROSITE" id="PS00262">
    <property type="entry name" value="INSULIN"/>
    <property type="match status" value="1"/>
</dbReference>
<reference evidence="23" key="1">
    <citation type="submission" date="2017-08" db="EMBL/GenBank/DDBJ databases">
        <title>USMARCv1.0.</title>
        <authorList>
            <person name="Hannum G.I."/>
            <person name="Koren S."/>
            <person name="Schroeder S.G."/>
            <person name="Chin S.C."/>
            <person name="Nonneman D.J."/>
            <person name="Becker S.A."/>
            <person name="Rosen B.D."/>
            <person name="Bickhart D.M."/>
            <person name="Putnam N.H."/>
            <person name="Green R.E."/>
            <person name="Tuggle C.K."/>
            <person name="Liu H."/>
            <person name="Rohrer G.A."/>
            <person name="Warr A."/>
            <person name="Hall R."/>
            <person name="Kim K."/>
            <person name="Hume D.A."/>
            <person name="Talbot R."/>
            <person name="Chow W."/>
            <person name="Howe K."/>
            <person name="Schwartz A.S."/>
            <person name="Watson M."/>
            <person name="Archibald A.L."/>
            <person name="Phillippy A.M."/>
            <person name="Smith T.P.L."/>
        </authorList>
    </citation>
    <scope>NUCLEOTIDE SEQUENCE [LARGE SCALE GENOMIC DNA]</scope>
</reference>
<feature type="domain" description="Insulin-like" evidence="21">
    <location>
        <begin position="403"/>
        <end position="457"/>
    </location>
</feature>
<comment type="function">
    <text evidence="13">Preptin undergoes glucose-mediated co-secretion with insulin, and acts as a physiological amplifier of glucose-mediated insulin secretion. Exhibits osteogenic properties by increasing osteoblast mitogenic activity through phosphoactivation of MAPK1 and MAPK3.</text>
</comment>
<dbReference type="GO" id="GO:0051781">
    <property type="term" value="P:positive regulation of cell division"/>
    <property type="evidence" value="ECO:0007669"/>
    <property type="project" value="UniProtKB-KW"/>
</dbReference>
<keyword evidence="10 18" id="KW-1015">Disulfide bond</keyword>
<feature type="compositionally biased region" description="Pro residues" evidence="20">
    <location>
        <begin position="60"/>
        <end position="69"/>
    </location>
</feature>
<evidence type="ECO:0000256" key="18">
    <source>
        <dbReference type="PIRSR" id="PIRSR622350-50"/>
    </source>
</evidence>
<dbReference type="PRINTS" id="PR02002">
    <property type="entry name" value="INSLNLIKEGF"/>
</dbReference>
<comment type="function">
    <text evidence="14">The insulin-like growth factors possess growth-promoting activity. Major fetal growth hormone in mammals. Plays a key role in regulating fetoplacental development. IGF2 is influenced by placental lactogen. Also involved in tissue differentiation. In adults, involved in glucose metabolism in adipose tissue, skeletal muscle and liver. Acts as a ligand for integrin which is required for IGF2 signaling. Positively regulates myogenic transcription factor MYOD1 function by facilitating the recruitment of transcriptional coactivators, thereby controlling muscle terminal differentiation. Inhibits myoblast differentiation and modulates metabolism via increasing the mitochondrial respiration rate.</text>
</comment>
<dbReference type="InterPro" id="IPR022350">
    <property type="entry name" value="IGF-1/2"/>
</dbReference>
<feature type="region of interest" description="Disordered" evidence="20">
    <location>
        <begin position="1"/>
        <end position="184"/>
    </location>
</feature>
<evidence type="ECO:0000256" key="2">
    <source>
        <dbReference type="ARBA" id="ARBA00009034"/>
    </source>
</evidence>
<evidence type="ECO:0000256" key="4">
    <source>
        <dbReference type="ARBA" id="ARBA00022526"/>
    </source>
</evidence>
<feature type="compositionally biased region" description="Pro residues" evidence="20">
    <location>
        <begin position="156"/>
        <end position="170"/>
    </location>
</feature>
<feature type="compositionally biased region" description="Pro residues" evidence="20">
    <location>
        <begin position="1"/>
        <end position="10"/>
    </location>
</feature>
<evidence type="ECO:0000256" key="16">
    <source>
        <dbReference type="ARBA" id="ARBA00049761"/>
    </source>
</evidence>
<keyword evidence="5" id="KW-0165">Cleavage on pair of basic residues</keyword>
<feature type="region of interest" description="Disordered" evidence="20">
    <location>
        <begin position="289"/>
        <end position="332"/>
    </location>
</feature>
<evidence type="ECO:0000256" key="8">
    <source>
        <dbReference type="ARBA" id="ARBA00022855"/>
    </source>
</evidence>
<keyword evidence="7" id="KW-0732">Signal</keyword>
<evidence type="ECO:0000256" key="17">
    <source>
        <dbReference type="ARBA" id="ARBA00049823"/>
    </source>
</evidence>
<dbReference type="InterPro" id="IPR036438">
    <property type="entry name" value="Insulin-like_sf"/>
</dbReference>
<dbReference type="CDD" id="cd04368">
    <property type="entry name" value="IlGF"/>
    <property type="match status" value="1"/>
</dbReference>
<evidence type="ECO:0000256" key="1">
    <source>
        <dbReference type="ARBA" id="ARBA00004613"/>
    </source>
</evidence>
<dbReference type="Ensembl" id="ENSSSCT00070030107.1">
    <property type="protein sequence ID" value="ENSSSCP00070025110.1"/>
    <property type="gene ID" value="ENSSSCG00070015301.1"/>
</dbReference>
<feature type="compositionally biased region" description="Basic residues" evidence="20">
    <location>
        <begin position="14"/>
        <end position="27"/>
    </location>
</feature>
<evidence type="ECO:0000256" key="14">
    <source>
        <dbReference type="ARBA" id="ARBA00045704"/>
    </source>
</evidence>
<sequence length="554" mass="59392">QAGPRPPPSGRPRLLAHARPRSARQRLHPAGGPASTPSVATLLTPISGAVGGAALRRPADPPPPPPHLPQRPSRFARGGGPPRRQSGSQAAGVVIPRAPPQPSPARSLAAPPPRCVPSGPGAAATAPPPPEARARDGRGLRRPKPSWAPAARVTPPLRPPQHLPRPPTLRPLPRFSALPSPSPASGPGPLFFRSLPCAPSRPPQLLASNSLPFHARPLAFAVPKWINYTLSVSLSALLSRCEPARLSLSSLSLSRPLFGPPVSRSLCVSHYLCPPLSLIQQLTSLPDPLPPPKVQHLARPSPQTARPPQTIRRVSHPPKKSHPPVLPRRTFGPSDSARAALAEECPAGGPTPAVRFAIRSREAGGPCAGFQIPMGIPMRKPLLVLLVFLALASCCYAAYRPSETLCGGELVDTLQFVCGDRGFYFSRPASRVNRRSRGIVEECCFRSCDLALLETYCATPAKSERDVSTPPTVLPDNFPRYPVGKFFRYDTWKQSAQRLRRGLPALLRARRGRTLAKELEAVREAKRHRPLTARPTRDPAAHGGASPEASGHRK</sequence>
<dbReference type="InterPro" id="IPR022352">
    <property type="entry name" value="Ins/IGF/rlx"/>
</dbReference>
<evidence type="ECO:0000256" key="7">
    <source>
        <dbReference type="ARBA" id="ARBA00022729"/>
    </source>
</evidence>
<proteinExistence type="inferred from homology"/>
<evidence type="ECO:0000256" key="11">
    <source>
        <dbReference type="ARBA" id="ARBA00023246"/>
    </source>
</evidence>
<dbReference type="GO" id="GO:0008083">
    <property type="term" value="F:growth factor activity"/>
    <property type="evidence" value="ECO:0007669"/>
    <property type="project" value="UniProtKB-KW"/>
</dbReference>
<evidence type="ECO:0000256" key="9">
    <source>
        <dbReference type="ARBA" id="ARBA00023030"/>
    </source>
</evidence>
<reference evidence="22" key="2">
    <citation type="submission" date="2025-08" db="UniProtKB">
        <authorList>
            <consortium name="Ensembl"/>
        </authorList>
    </citation>
    <scope>IDENTIFICATION</scope>
</reference>
<dbReference type="SUPFAM" id="SSF56994">
    <property type="entry name" value="Insulin-like"/>
    <property type="match status" value="1"/>
</dbReference>
<name>A0A4X1UB32_PIG</name>
<comment type="subcellular location">
    <subcellularLocation>
        <location evidence="1 19">Secreted</location>
    </subcellularLocation>
</comment>
<keyword evidence="12" id="KW-0119">Carbohydrate metabolism</keyword>
<dbReference type="InterPro" id="IPR022334">
    <property type="entry name" value="IGF2"/>
</dbReference>
<evidence type="ECO:0000256" key="6">
    <source>
        <dbReference type="ARBA" id="ARBA00022702"/>
    </source>
</evidence>
<evidence type="ECO:0000313" key="23">
    <source>
        <dbReference type="Proteomes" id="UP000314985"/>
    </source>
</evidence>
<dbReference type="GO" id="GO:0005615">
    <property type="term" value="C:extracellular space"/>
    <property type="evidence" value="ECO:0007669"/>
    <property type="project" value="InterPro"/>
</dbReference>
<dbReference type="GO" id="GO:0005179">
    <property type="term" value="F:hormone activity"/>
    <property type="evidence" value="ECO:0007669"/>
    <property type="project" value="UniProtKB-KW"/>
</dbReference>
<accession>A0A4X1UB32</accession>
<feature type="disulfide bond" evidence="18">
    <location>
        <begin position="418"/>
        <end position="457"/>
    </location>
</feature>
<evidence type="ECO:0000313" key="22">
    <source>
        <dbReference type="Ensembl" id="ENSSSCP00070025110.1"/>
    </source>
</evidence>
<feature type="compositionally biased region" description="Basic residues" evidence="20">
    <location>
        <begin position="313"/>
        <end position="322"/>
    </location>
</feature>
<dbReference type="PANTHER" id="PTHR46886:SF1">
    <property type="entry name" value="INSULIN-LIKE GROWTH FACTOR II"/>
    <property type="match status" value="1"/>
</dbReference>
<dbReference type="GO" id="GO:0006006">
    <property type="term" value="P:glucose metabolic process"/>
    <property type="evidence" value="ECO:0007669"/>
    <property type="project" value="UniProtKB-KW"/>
</dbReference>
<dbReference type="PANTHER" id="PTHR46886">
    <property type="entry name" value="INSULIN-LIKE GROWTH FACTOR II"/>
    <property type="match status" value="1"/>
</dbReference>
<gene>
    <name evidence="22" type="primary">IGF2</name>
</gene>
<evidence type="ECO:0000256" key="13">
    <source>
        <dbReference type="ARBA" id="ARBA00043916"/>
    </source>
</evidence>
<dbReference type="FunFam" id="1.10.100.10:FF:000002">
    <property type="entry name" value="Insulin-like growth factor II preproprotein"/>
    <property type="match status" value="1"/>
</dbReference>
<dbReference type="Proteomes" id="UP000314985">
    <property type="component" value="Unassembled WGS sequence"/>
</dbReference>
<evidence type="ECO:0000256" key="10">
    <source>
        <dbReference type="ARBA" id="ARBA00023157"/>
    </source>
</evidence>
<dbReference type="InterPro" id="IPR016179">
    <property type="entry name" value="Insulin-like"/>
</dbReference>
<feature type="disulfide bond" evidence="18">
    <location>
        <begin position="443"/>
        <end position="448"/>
    </location>
</feature>
<evidence type="ECO:0000256" key="20">
    <source>
        <dbReference type="SAM" id="MobiDB-lite"/>
    </source>
</evidence>
<dbReference type="SMART" id="SM00078">
    <property type="entry name" value="IlGF"/>
    <property type="match status" value="1"/>
</dbReference>
<comment type="subunit">
    <text evidence="15">Interacts with MYORG; this interaction is required for IGF2 secretion. Interacts with integrins ITGAV:ITGB3 and ITGA6:ITGB4; integrin-binding is required for IGF2 signaling. Interacts with IGFBP2.</text>
</comment>
<evidence type="ECO:0000256" key="19">
    <source>
        <dbReference type="RuleBase" id="RU000406"/>
    </source>
</evidence>
<keyword evidence="3 19" id="KW-0964">Secreted</keyword>
<evidence type="ECO:0000259" key="21">
    <source>
        <dbReference type="SMART" id="SM00078"/>
    </source>
</evidence>
<dbReference type="AlphaFoldDB" id="A0A4X1UB32"/>
<keyword evidence="6" id="KW-0372">Hormone</keyword>
<evidence type="ECO:0000256" key="5">
    <source>
        <dbReference type="ARBA" id="ARBA00022685"/>
    </source>
</evidence>
<comment type="similarity">
    <text evidence="2 19">Belongs to the insulin family.</text>
</comment>
<keyword evidence="9" id="KW-0339">Growth factor</keyword>
<dbReference type="InterPro" id="IPR022353">
    <property type="entry name" value="Insulin_CS"/>
</dbReference>
<dbReference type="Gene3D" id="1.10.100.10">
    <property type="entry name" value="Insulin-like"/>
    <property type="match status" value="1"/>
</dbReference>
<keyword evidence="8" id="KW-0892">Osteogenesis</keyword>
<protein>
    <recommendedName>
        <fullName evidence="16">Insulin-like growth factor 2</fullName>
    </recommendedName>
    <alternativeName>
        <fullName evidence="17">Insulin-like growth factor II</fullName>
    </alternativeName>
</protein>
<evidence type="ECO:0000256" key="15">
    <source>
        <dbReference type="ARBA" id="ARBA00049720"/>
    </source>
</evidence>
<organism evidence="22 23">
    <name type="scientific">Sus scrofa</name>
    <name type="common">Pig</name>
    <dbReference type="NCBI Taxonomy" id="9823"/>
    <lineage>
        <taxon>Eukaryota</taxon>
        <taxon>Metazoa</taxon>
        <taxon>Chordata</taxon>
        <taxon>Craniata</taxon>
        <taxon>Vertebrata</taxon>
        <taxon>Euteleostomi</taxon>
        <taxon>Mammalia</taxon>
        <taxon>Eutheria</taxon>
        <taxon>Laurasiatheria</taxon>
        <taxon>Artiodactyla</taxon>
        <taxon>Suina</taxon>
        <taxon>Suidae</taxon>
        <taxon>Sus</taxon>
    </lineage>
</organism>
<dbReference type="InterPro" id="IPR013576">
    <property type="entry name" value="IGF2_C"/>
</dbReference>
<dbReference type="Pfam" id="PF00049">
    <property type="entry name" value="Insulin"/>
    <property type="match status" value="1"/>
</dbReference>
<evidence type="ECO:0000256" key="3">
    <source>
        <dbReference type="ARBA" id="ARBA00022525"/>
    </source>
</evidence>
<dbReference type="PRINTS" id="PR02006">
    <property type="entry name" value="INSLNLIKEGF2"/>
</dbReference>
<feature type="region of interest" description="Disordered" evidence="20">
    <location>
        <begin position="524"/>
        <end position="554"/>
    </location>
</feature>
<dbReference type="GO" id="GO:0001503">
    <property type="term" value="P:ossification"/>
    <property type="evidence" value="ECO:0007669"/>
    <property type="project" value="UniProtKB-KW"/>
</dbReference>